<feature type="domain" description="Rhodanese" evidence="4">
    <location>
        <begin position="184"/>
        <end position="282"/>
    </location>
</feature>
<keyword evidence="3" id="KW-0812">Transmembrane</keyword>
<evidence type="ECO:0000313" key="5">
    <source>
        <dbReference type="EMBL" id="KAF2963054.1"/>
    </source>
</evidence>
<dbReference type="PANTHER" id="PTHR44086">
    <property type="entry name" value="THIOSULFATE SULFURTRANSFERASE RDL2, MITOCHONDRIAL-RELATED"/>
    <property type="match status" value="1"/>
</dbReference>
<feature type="transmembrane region" description="Helical" evidence="3">
    <location>
        <begin position="85"/>
        <end position="104"/>
    </location>
</feature>
<dbReference type="InterPro" id="IPR036873">
    <property type="entry name" value="Rhodanese-like_dom_sf"/>
</dbReference>
<dbReference type="GO" id="GO:0004792">
    <property type="term" value="F:thiosulfate-cyanide sulfurtransferase activity"/>
    <property type="evidence" value="ECO:0007669"/>
    <property type="project" value="InterPro"/>
</dbReference>
<organism evidence="5 6">
    <name type="scientific">Xylaria multiplex</name>
    <dbReference type="NCBI Taxonomy" id="323545"/>
    <lineage>
        <taxon>Eukaryota</taxon>
        <taxon>Fungi</taxon>
        <taxon>Dikarya</taxon>
        <taxon>Ascomycota</taxon>
        <taxon>Pezizomycotina</taxon>
        <taxon>Sordariomycetes</taxon>
        <taxon>Xylariomycetidae</taxon>
        <taxon>Xylariales</taxon>
        <taxon>Xylariaceae</taxon>
        <taxon>Xylaria</taxon>
    </lineage>
</organism>
<feature type="compositionally biased region" description="Polar residues" evidence="2">
    <location>
        <begin position="167"/>
        <end position="176"/>
    </location>
</feature>
<protein>
    <recommendedName>
        <fullName evidence="1">Sulfurtransferase</fullName>
    </recommendedName>
</protein>
<feature type="compositionally biased region" description="Polar residues" evidence="2">
    <location>
        <begin position="146"/>
        <end position="160"/>
    </location>
</feature>
<keyword evidence="1" id="KW-0808">Transferase</keyword>
<dbReference type="EMBL" id="WUBL01000237">
    <property type="protein sequence ID" value="KAF2963054.1"/>
    <property type="molecule type" value="Genomic_DNA"/>
</dbReference>
<dbReference type="SMART" id="SM00450">
    <property type="entry name" value="RHOD"/>
    <property type="match status" value="1"/>
</dbReference>
<dbReference type="PROSITE" id="PS50206">
    <property type="entry name" value="RHODANESE_3"/>
    <property type="match status" value="1"/>
</dbReference>
<evidence type="ECO:0000256" key="2">
    <source>
        <dbReference type="SAM" id="MobiDB-lite"/>
    </source>
</evidence>
<keyword evidence="6" id="KW-1185">Reference proteome</keyword>
<comment type="caution">
    <text evidence="5">The sequence shown here is derived from an EMBL/GenBank/DDBJ whole genome shotgun (WGS) entry which is preliminary data.</text>
</comment>
<dbReference type="InParanoid" id="A0A7C8MQK0"/>
<dbReference type="AlphaFoldDB" id="A0A7C8MQK0"/>
<sequence>MTSIPARRLLATSAFNARSRLRASTSAGVSGAIVIPRPLRAPFGGGGVSCAAAAALPRQLLTRAPGVRWSSTAATGSKIWTFEEVPFLFSLSSFFFSFLWFAWFKSVAWGGGVKKYEKGLSAVNLPSEFAFTPVLPQISSSRRDLTNPTQPNPTEQNQANHIPPPAQIQSLSTDPATTTTTTTTTIVDVREPGELRATGRIPGAVNIPITTAPDSFHIAADEFEDRFGFARPAKDAEVVFYCKAGVRSRAAAALARDAGWAAVGEFPGSWIEWAERGGAVER</sequence>
<feature type="region of interest" description="Disordered" evidence="2">
    <location>
        <begin position="140"/>
        <end position="181"/>
    </location>
</feature>
<keyword evidence="3" id="KW-0472">Membrane</keyword>
<evidence type="ECO:0000259" key="4">
    <source>
        <dbReference type="PROSITE" id="PS50206"/>
    </source>
</evidence>
<keyword evidence="3" id="KW-1133">Transmembrane helix</keyword>
<evidence type="ECO:0000256" key="3">
    <source>
        <dbReference type="SAM" id="Phobius"/>
    </source>
</evidence>
<dbReference type="SUPFAM" id="SSF52821">
    <property type="entry name" value="Rhodanese/Cell cycle control phosphatase"/>
    <property type="match status" value="1"/>
</dbReference>
<dbReference type="PROSITE" id="PS00683">
    <property type="entry name" value="RHODANESE_2"/>
    <property type="match status" value="1"/>
</dbReference>
<evidence type="ECO:0000256" key="1">
    <source>
        <dbReference type="RuleBase" id="RU000507"/>
    </source>
</evidence>
<dbReference type="InterPro" id="IPR001307">
    <property type="entry name" value="Thiosulphate_STrfase_CS"/>
</dbReference>
<dbReference type="Gene3D" id="3.40.250.10">
    <property type="entry name" value="Rhodanese-like domain"/>
    <property type="match status" value="1"/>
</dbReference>
<name>A0A7C8MQK0_9PEZI</name>
<dbReference type="GO" id="GO:0005739">
    <property type="term" value="C:mitochondrion"/>
    <property type="evidence" value="ECO:0007669"/>
    <property type="project" value="TreeGrafter"/>
</dbReference>
<dbReference type="OrthoDB" id="566238at2759"/>
<proteinExistence type="predicted"/>
<dbReference type="PANTHER" id="PTHR44086:SF10">
    <property type="entry name" value="THIOSULFATE SULFURTRANSFERASE_RHODANESE-LIKE DOMAIN-CONTAINING PROTEIN 3"/>
    <property type="match status" value="1"/>
</dbReference>
<dbReference type="Pfam" id="PF00581">
    <property type="entry name" value="Rhodanese"/>
    <property type="match status" value="1"/>
</dbReference>
<dbReference type="InterPro" id="IPR001763">
    <property type="entry name" value="Rhodanese-like_dom"/>
</dbReference>
<reference evidence="5 6" key="1">
    <citation type="submission" date="2019-12" db="EMBL/GenBank/DDBJ databases">
        <title>Draft genome sequence of the ascomycete Xylaria multiplex DSM 110363.</title>
        <authorList>
            <person name="Buettner E."/>
            <person name="Kellner H."/>
        </authorList>
    </citation>
    <scope>NUCLEOTIDE SEQUENCE [LARGE SCALE GENOMIC DNA]</scope>
    <source>
        <strain evidence="5 6">DSM 110363</strain>
    </source>
</reference>
<gene>
    <name evidence="5" type="ORF">GQX73_g10523</name>
</gene>
<accession>A0A7C8MQK0</accession>
<evidence type="ECO:0000313" key="6">
    <source>
        <dbReference type="Proteomes" id="UP000481858"/>
    </source>
</evidence>
<dbReference type="Proteomes" id="UP000481858">
    <property type="component" value="Unassembled WGS sequence"/>
</dbReference>